<dbReference type="GO" id="GO:0051603">
    <property type="term" value="P:proteolysis involved in protein catabolic process"/>
    <property type="evidence" value="ECO:0007669"/>
    <property type="project" value="InterPro"/>
</dbReference>
<evidence type="ECO:0000256" key="4">
    <source>
        <dbReference type="ARBA" id="ARBA00023242"/>
    </source>
</evidence>
<dbReference type="InterPro" id="IPR001353">
    <property type="entry name" value="Proteasome_sua/b"/>
</dbReference>
<dbReference type="FunFam" id="3.60.20.10:FF:000027">
    <property type="entry name" value="Proteasome subunit beta type-6"/>
    <property type="match status" value="1"/>
</dbReference>
<keyword evidence="3" id="KW-0647">Proteasome</keyword>
<evidence type="ECO:0000256" key="5">
    <source>
        <dbReference type="ARBA" id="ARBA00026071"/>
    </source>
</evidence>
<dbReference type="PANTHER" id="PTHR32194">
    <property type="entry name" value="METALLOPROTEASE TLDD"/>
    <property type="match status" value="1"/>
</dbReference>
<dbReference type="CDD" id="cd03757">
    <property type="entry name" value="proteasome_beta_type_1"/>
    <property type="match status" value="1"/>
</dbReference>
<evidence type="ECO:0000313" key="6">
    <source>
        <dbReference type="EMBL" id="CAG7836106.1"/>
    </source>
</evidence>
<evidence type="ECO:0000256" key="1">
    <source>
        <dbReference type="ARBA" id="ARBA00004123"/>
    </source>
</evidence>
<dbReference type="GO" id="GO:0005737">
    <property type="term" value="C:cytoplasm"/>
    <property type="evidence" value="ECO:0007669"/>
    <property type="project" value="TreeGrafter"/>
</dbReference>
<keyword evidence="2" id="KW-0963">Cytoplasm</keyword>
<proteinExistence type="predicted"/>
<evidence type="ECO:0000256" key="3">
    <source>
        <dbReference type="ARBA" id="ARBA00022942"/>
    </source>
</evidence>
<comment type="subcellular location">
    <subcellularLocation>
        <location evidence="1">Nucleus</location>
    </subcellularLocation>
</comment>
<protein>
    <recommendedName>
        <fullName evidence="8">Proteasome subunit beta type</fullName>
    </recommendedName>
</protein>
<comment type="subunit">
    <text evidence="5">The 26S proteasome consists of a 20S proteasome core and two 19S regulatory subunits. The 20S proteasome core is composed of 28 subunits that are arranged in four stacked rings, resulting in a barrel-shaped structure. The two end rings are each formed by seven alpha subunits, and the two central rings are each formed by seven beta subunits. The catalytic chamber with the active sites is on the inside of the barrel.</text>
</comment>
<dbReference type="GO" id="GO:0005839">
    <property type="term" value="C:proteasome core complex"/>
    <property type="evidence" value="ECO:0007669"/>
    <property type="project" value="InterPro"/>
</dbReference>
<dbReference type="InterPro" id="IPR023333">
    <property type="entry name" value="Proteasome_suB-type"/>
</dbReference>
<sequence>MIKTTRFSYPEVENGPMQRHFSPYTDNGGTIVAIAGKGFAVIASDTRLSSGFSIYTREQPKVQQLNDWTILGCSGCWCDVLTLKRLMEARIKLYRHEHNRAMSTGAIAQMLSTMLYYKRFFPYYVSNVLAGLDEEGNGVVYSYDPVGHCEKSTFHAGGSSGALIQPFLDSRVRALIQPFLDSRIGNKNLTPDAIPKEPLTLDEALRVVKDTFISAAERDIYTGDGVLIKIVTPEGVREESFPLRHD</sequence>
<dbReference type="AlphaFoldDB" id="A0A8J2MAK0"/>
<dbReference type="GO" id="GO:0005634">
    <property type="term" value="C:nucleus"/>
    <property type="evidence" value="ECO:0007669"/>
    <property type="project" value="UniProtKB-SubCell"/>
</dbReference>
<organism evidence="6 7">
    <name type="scientific">Allacma fusca</name>
    <dbReference type="NCBI Taxonomy" id="39272"/>
    <lineage>
        <taxon>Eukaryota</taxon>
        <taxon>Metazoa</taxon>
        <taxon>Ecdysozoa</taxon>
        <taxon>Arthropoda</taxon>
        <taxon>Hexapoda</taxon>
        <taxon>Collembola</taxon>
        <taxon>Symphypleona</taxon>
        <taxon>Sminthuridae</taxon>
        <taxon>Allacma</taxon>
    </lineage>
</organism>
<dbReference type="Proteomes" id="UP000708208">
    <property type="component" value="Unassembled WGS sequence"/>
</dbReference>
<keyword evidence="4" id="KW-0539">Nucleus</keyword>
<gene>
    <name evidence="6" type="ORF">AFUS01_LOCUS45388</name>
</gene>
<evidence type="ECO:0000313" key="7">
    <source>
        <dbReference type="Proteomes" id="UP000708208"/>
    </source>
</evidence>
<dbReference type="Pfam" id="PF00227">
    <property type="entry name" value="Proteasome"/>
    <property type="match status" value="1"/>
</dbReference>
<dbReference type="PANTHER" id="PTHR32194:SF2">
    <property type="entry name" value="PROTEASOME SUBUNIT BETA TYPE-1"/>
    <property type="match status" value="1"/>
</dbReference>
<evidence type="ECO:0000256" key="2">
    <source>
        <dbReference type="ARBA" id="ARBA00022490"/>
    </source>
</evidence>
<accession>A0A8J2MAK0</accession>
<reference evidence="6" key="1">
    <citation type="submission" date="2021-06" db="EMBL/GenBank/DDBJ databases">
        <authorList>
            <person name="Hodson N. C."/>
            <person name="Mongue J. A."/>
            <person name="Jaron S. K."/>
        </authorList>
    </citation>
    <scope>NUCLEOTIDE SEQUENCE</scope>
</reference>
<name>A0A8J2MAK0_9HEXA</name>
<dbReference type="EMBL" id="CAJVCH010570880">
    <property type="protein sequence ID" value="CAG7836106.1"/>
    <property type="molecule type" value="Genomic_DNA"/>
</dbReference>
<evidence type="ECO:0008006" key="8">
    <source>
        <dbReference type="Google" id="ProtNLM"/>
    </source>
</evidence>
<comment type="caution">
    <text evidence="6">The sequence shown here is derived from an EMBL/GenBank/DDBJ whole genome shotgun (WGS) entry which is preliminary data.</text>
</comment>
<dbReference type="OrthoDB" id="268479at2759"/>
<dbReference type="PROSITE" id="PS51476">
    <property type="entry name" value="PROTEASOME_BETA_2"/>
    <property type="match status" value="1"/>
</dbReference>
<keyword evidence="7" id="KW-1185">Reference proteome</keyword>